<keyword evidence="3" id="KW-1185">Reference proteome</keyword>
<evidence type="ECO:0000313" key="2">
    <source>
        <dbReference type="EMBL" id="RVE69048.1"/>
    </source>
</evidence>
<dbReference type="EMBL" id="CM012444">
    <property type="protein sequence ID" value="RVE69048.1"/>
    <property type="molecule type" value="Genomic_DNA"/>
</dbReference>
<reference evidence="2 3" key="1">
    <citation type="submission" date="2018-11" db="EMBL/GenBank/DDBJ databases">
        <authorList>
            <person name="Lopez-Roques C."/>
            <person name="Donnadieu C."/>
            <person name="Bouchez O."/>
            <person name="Klopp C."/>
            <person name="Cabau C."/>
            <person name="Zahm M."/>
        </authorList>
    </citation>
    <scope>NUCLEOTIDE SEQUENCE [LARGE SCALE GENOMIC DNA]</scope>
    <source>
        <strain evidence="2">RS831</strain>
        <tissue evidence="2">Whole body</tissue>
    </source>
</reference>
<evidence type="ECO:0000256" key="1">
    <source>
        <dbReference type="SAM" id="MobiDB-lite"/>
    </source>
</evidence>
<feature type="compositionally biased region" description="Basic and acidic residues" evidence="1">
    <location>
        <begin position="64"/>
        <end position="77"/>
    </location>
</feature>
<organism evidence="2 3">
    <name type="scientific">Oryzias javanicus</name>
    <name type="common">Javanese ricefish</name>
    <name type="synonym">Aplocheilus javanicus</name>
    <dbReference type="NCBI Taxonomy" id="123683"/>
    <lineage>
        <taxon>Eukaryota</taxon>
        <taxon>Metazoa</taxon>
        <taxon>Chordata</taxon>
        <taxon>Craniata</taxon>
        <taxon>Vertebrata</taxon>
        <taxon>Euteleostomi</taxon>
        <taxon>Actinopterygii</taxon>
        <taxon>Neopterygii</taxon>
        <taxon>Teleostei</taxon>
        <taxon>Neoteleostei</taxon>
        <taxon>Acanthomorphata</taxon>
        <taxon>Ovalentaria</taxon>
        <taxon>Atherinomorphae</taxon>
        <taxon>Beloniformes</taxon>
        <taxon>Adrianichthyidae</taxon>
        <taxon>Oryziinae</taxon>
        <taxon>Oryzias</taxon>
    </lineage>
</organism>
<dbReference type="Proteomes" id="UP000283210">
    <property type="component" value="Chromosome 8"/>
</dbReference>
<sequence length="111" mass="12726">MKQCFTNTLAKQLNWRGVNGKTAFQRLEMKDVISRSVRNNMLTKAATDQEIEMFIKRWLHLAGDRDGGRRQREERRQTVQHSCLETTHGFSGPSPDLDQESTPGAEGSRLH</sequence>
<protein>
    <recommendedName>
        <fullName evidence="4">DUF4806 domain-containing protein</fullName>
    </recommendedName>
</protein>
<feature type="region of interest" description="Disordered" evidence="1">
    <location>
        <begin position="64"/>
        <end position="111"/>
    </location>
</feature>
<gene>
    <name evidence="2" type="ORF">OJAV_G00073800</name>
</gene>
<reference evidence="2 3" key="2">
    <citation type="submission" date="2019-01" db="EMBL/GenBank/DDBJ databases">
        <title>A chromosome length genome reference of the Java medaka (oryzias javanicus).</title>
        <authorList>
            <person name="Herpin A."/>
            <person name="Takehana Y."/>
            <person name="Naruse K."/>
            <person name="Ansai S."/>
            <person name="Kawaguchi M."/>
        </authorList>
    </citation>
    <scope>NUCLEOTIDE SEQUENCE [LARGE SCALE GENOMIC DNA]</scope>
    <source>
        <strain evidence="2">RS831</strain>
        <tissue evidence="2">Whole body</tissue>
    </source>
</reference>
<feature type="compositionally biased region" description="Polar residues" evidence="1">
    <location>
        <begin position="79"/>
        <end position="89"/>
    </location>
</feature>
<dbReference type="PANTHER" id="PTHR34153">
    <property type="entry name" value="SI:CH211-262H13.3-RELATED-RELATED"/>
    <property type="match status" value="1"/>
</dbReference>
<accession>A0A3S2M6Q7</accession>
<evidence type="ECO:0000313" key="3">
    <source>
        <dbReference type="Proteomes" id="UP000283210"/>
    </source>
</evidence>
<name>A0A3S2M6Q7_ORYJA</name>
<evidence type="ECO:0008006" key="4">
    <source>
        <dbReference type="Google" id="ProtNLM"/>
    </source>
</evidence>
<dbReference type="PANTHER" id="PTHR34153:SF2">
    <property type="entry name" value="SI:CH211-262H13.3-RELATED"/>
    <property type="match status" value="1"/>
</dbReference>
<dbReference type="AlphaFoldDB" id="A0A3S2M6Q7"/>
<dbReference type="OrthoDB" id="8859298at2759"/>
<proteinExistence type="predicted"/>